<reference evidence="2" key="1">
    <citation type="submission" date="2021-01" db="EMBL/GenBank/DDBJ databases">
        <authorList>
            <person name="Corre E."/>
            <person name="Pelletier E."/>
            <person name="Niang G."/>
            <person name="Scheremetjew M."/>
            <person name="Finn R."/>
            <person name="Kale V."/>
            <person name="Holt S."/>
            <person name="Cochrane G."/>
            <person name="Meng A."/>
            <person name="Brown T."/>
            <person name="Cohen L."/>
        </authorList>
    </citation>
    <scope>NUCLEOTIDE SEQUENCE</scope>
    <source>
        <strain evidence="2">Pbaha01</strain>
    </source>
</reference>
<feature type="region of interest" description="Disordered" evidence="1">
    <location>
        <begin position="134"/>
        <end position="175"/>
    </location>
</feature>
<name>A0A7S0B702_9DINO</name>
<dbReference type="AlphaFoldDB" id="A0A7S0B702"/>
<evidence type="ECO:0000256" key="1">
    <source>
        <dbReference type="SAM" id="MobiDB-lite"/>
    </source>
</evidence>
<protein>
    <submittedName>
        <fullName evidence="2">Uncharacterized protein</fullName>
    </submittedName>
</protein>
<accession>A0A7S0B702</accession>
<organism evidence="2">
    <name type="scientific">Pyrodinium bahamense</name>
    <dbReference type="NCBI Taxonomy" id="73915"/>
    <lineage>
        <taxon>Eukaryota</taxon>
        <taxon>Sar</taxon>
        <taxon>Alveolata</taxon>
        <taxon>Dinophyceae</taxon>
        <taxon>Gonyaulacales</taxon>
        <taxon>Pyrocystaceae</taxon>
        <taxon>Pyrodinium</taxon>
    </lineage>
</organism>
<dbReference type="EMBL" id="HBEG01045293">
    <property type="protein sequence ID" value="CAD8383887.1"/>
    <property type="molecule type" value="Transcribed_RNA"/>
</dbReference>
<gene>
    <name evidence="2" type="ORF">PBAH0796_LOCUS27575</name>
</gene>
<feature type="region of interest" description="Disordered" evidence="1">
    <location>
        <begin position="539"/>
        <end position="589"/>
    </location>
</feature>
<sequence length="589" mass="62458">MEAHGTPESPTFCELQASFGGSVPFVPPGSTTVHTVETQTSTVLMEAHETPESRAFCELQACFGDTETFVPPGSTTASVAGTQTKEGEGMDGKLLEIMWALMGMAPAATTLECNKGSWLWDNGLLRHAASAGCARHPSEPDKPRGLGGHHLQGGQTVLGQGRPAPGPALSSVRQRARWREPRACAAGTPRGCSERCRTGLSLSSPRRASQPPAAGRAVQRLAGEGIRLDELSRPWRPFRLCFSSSDVGASWAWATGAELDLAPECDGEGNLQMVQDLGWERWQCEASVVPSVLLATTQVLPGCLAMPAALVDPAVVATPTPNQDSRPSTPRRRSRASGGGGSEGPAAPAMGSAADPRPVEAPVQGQKPTQSRSGLGPGHSPLGNAVLQAAARVSAGASHTLRWQLLSAFLYDNSRHKHSCSFRIIDDSTGQSVLCAVTISAKPSGTKRGAQGFKLAKGKGYVALDLLEAQPVEHFSVDITFEVGTVCRGPISHDFAEMPNRRTCVLEDGQEEGQEEWDFRSAVVAKCLTINVVVDEHHRVEDEKDDDDDDDEDKVWGSNSSKQTHSGWADQACDAKPPKATHCSGAIGM</sequence>
<feature type="compositionally biased region" description="Acidic residues" evidence="1">
    <location>
        <begin position="543"/>
        <end position="553"/>
    </location>
</feature>
<feature type="compositionally biased region" description="Polar residues" evidence="1">
    <location>
        <begin position="557"/>
        <end position="566"/>
    </location>
</feature>
<proteinExistence type="predicted"/>
<feature type="region of interest" description="Disordered" evidence="1">
    <location>
        <begin position="317"/>
        <end position="381"/>
    </location>
</feature>
<feature type="compositionally biased region" description="Low complexity" evidence="1">
    <location>
        <begin position="152"/>
        <end position="161"/>
    </location>
</feature>
<feature type="compositionally biased region" description="Low complexity" evidence="1">
    <location>
        <begin position="344"/>
        <end position="356"/>
    </location>
</feature>
<evidence type="ECO:0000313" key="2">
    <source>
        <dbReference type="EMBL" id="CAD8383887.1"/>
    </source>
</evidence>